<reference evidence="3" key="1">
    <citation type="journal article" date="2019" name="Int. J. Syst. Evol. Microbiol.">
        <title>The Global Catalogue of Microorganisms (GCM) 10K type strain sequencing project: providing services to taxonomists for standard genome sequencing and annotation.</title>
        <authorList>
            <consortium name="The Broad Institute Genomics Platform"/>
            <consortium name="The Broad Institute Genome Sequencing Center for Infectious Disease"/>
            <person name="Wu L."/>
            <person name="Ma J."/>
        </authorList>
    </citation>
    <scope>NUCLEOTIDE SEQUENCE [LARGE SCALE GENOMIC DNA]</scope>
    <source>
        <strain evidence="3">KCTC 23707</strain>
    </source>
</reference>
<keyword evidence="3" id="KW-1185">Reference proteome</keyword>
<dbReference type="PROSITE" id="PS50995">
    <property type="entry name" value="HTH_MARR_2"/>
    <property type="match status" value="1"/>
</dbReference>
<dbReference type="InterPro" id="IPR000835">
    <property type="entry name" value="HTH_MarR-typ"/>
</dbReference>
<name>A0ABW5DGY6_9HYPH</name>
<dbReference type="InterPro" id="IPR036388">
    <property type="entry name" value="WH-like_DNA-bd_sf"/>
</dbReference>
<dbReference type="SUPFAM" id="SSF46785">
    <property type="entry name" value="Winged helix' DNA-binding domain"/>
    <property type="match status" value="1"/>
</dbReference>
<dbReference type="InterPro" id="IPR039422">
    <property type="entry name" value="MarR/SlyA-like"/>
</dbReference>
<dbReference type="Gene3D" id="1.10.10.10">
    <property type="entry name" value="Winged helix-like DNA-binding domain superfamily/Winged helix DNA-binding domain"/>
    <property type="match status" value="1"/>
</dbReference>
<dbReference type="EMBL" id="JBHUIR010000015">
    <property type="protein sequence ID" value="MFD2258876.1"/>
    <property type="molecule type" value="Genomic_DNA"/>
</dbReference>
<dbReference type="PRINTS" id="PR00598">
    <property type="entry name" value="HTHMARR"/>
</dbReference>
<accession>A0ABW5DGY6</accession>
<proteinExistence type="predicted"/>
<evidence type="ECO:0000313" key="2">
    <source>
        <dbReference type="EMBL" id="MFD2258876.1"/>
    </source>
</evidence>
<protein>
    <submittedName>
        <fullName evidence="2">MarR family winged helix-turn-helix transcriptional regulator</fullName>
    </submittedName>
</protein>
<organism evidence="2 3">
    <name type="scientific">Chelativorans composti</name>
    <dbReference type="NCBI Taxonomy" id="768533"/>
    <lineage>
        <taxon>Bacteria</taxon>
        <taxon>Pseudomonadati</taxon>
        <taxon>Pseudomonadota</taxon>
        <taxon>Alphaproteobacteria</taxon>
        <taxon>Hyphomicrobiales</taxon>
        <taxon>Phyllobacteriaceae</taxon>
        <taxon>Chelativorans</taxon>
    </lineage>
</organism>
<dbReference type="Pfam" id="PF01047">
    <property type="entry name" value="MarR"/>
    <property type="match status" value="1"/>
</dbReference>
<evidence type="ECO:0000313" key="3">
    <source>
        <dbReference type="Proteomes" id="UP001597373"/>
    </source>
</evidence>
<evidence type="ECO:0000259" key="1">
    <source>
        <dbReference type="PROSITE" id="PS50995"/>
    </source>
</evidence>
<feature type="domain" description="HTH marR-type" evidence="1">
    <location>
        <begin position="20"/>
        <end position="119"/>
    </location>
</feature>
<comment type="caution">
    <text evidence="2">The sequence shown here is derived from an EMBL/GenBank/DDBJ whole genome shotgun (WGS) entry which is preliminary data.</text>
</comment>
<dbReference type="PANTHER" id="PTHR33164:SF89">
    <property type="entry name" value="MARR FAMILY REGULATORY PROTEIN"/>
    <property type="match status" value="1"/>
</dbReference>
<dbReference type="PANTHER" id="PTHR33164">
    <property type="entry name" value="TRANSCRIPTIONAL REGULATOR, MARR FAMILY"/>
    <property type="match status" value="1"/>
</dbReference>
<gene>
    <name evidence="2" type="ORF">ACFSMZ_03755</name>
</gene>
<sequence>MKKTSASNAEDVCTDLPCTTSLLDFKLRRAQLLAFQDFSESLSQLKIRPAEFSVLAMIAQHPGQKQTTIAEMLGIKRANFVFLMDSIESRGLAVRHKEKNDRRSHSLYLTDGASVLSRR</sequence>
<dbReference type="InterPro" id="IPR036390">
    <property type="entry name" value="WH_DNA-bd_sf"/>
</dbReference>
<dbReference type="Proteomes" id="UP001597373">
    <property type="component" value="Unassembled WGS sequence"/>
</dbReference>